<dbReference type="EMBL" id="JACCBE010000001">
    <property type="protein sequence ID" value="NYD57159.1"/>
    <property type="molecule type" value="Genomic_DNA"/>
</dbReference>
<dbReference type="PANTHER" id="PTHR11941">
    <property type="entry name" value="ENOYL-COA HYDRATASE-RELATED"/>
    <property type="match status" value="1"/>
</dbReference>
<protein>
    <submittedName>
        <fullName evidence="1">Enoyl-CoA hydratase/carnithine racemase</fullName>
    </submittedName>
</protein>
<keyword evidence="2" id="KW-1185">Reference proteome</keyword>
<evidence type="ECO:0000313" key="2">
    <source>
        <dbReference type="Proteomes" id="UP000516957"/>
    </source>
</evidence>
<dbReference type="SUPFAM" id="SSF52096">
    <property type="entry name" value="ClpP/crotonase"/>
    <property type="match status" value="1"/>
</dbReference>
<dbReference type="InterPro" id="IPR029045">
    <property type="entry name" value="ClpP/crotonase-like_dom_sf"/>
</dbReference>
<dbReference type="RefSeq" id="WP_179614960.1">
    <property type="nucleotide sequence ID" value="NZ_CP059163.1"/>
</dbReference>
<sequence>MTALPIFDELRIDHDGQVAILEIARPPANYFDRPLITAIADALDALAEDGTTRAAVLASEGKHFCAGANFGVTAQGVDRAAESRRLYAEGARLFKSPLPVVAAVQGSAVGGGLGLACAADFRVASTHSRFLANFSTLGFHQGFGLSVSLPRIIGAQAAALMLVGSERIDGGRALELGLADRLTEPGKERDGAIALAQELAARAPLAVHSIRETLRGDFADRVVEALDREASEQARLWQSADSREGIAASLERRAPIFTGR</sequence>
<dbReference type="GO" id="GO:0003824">
    <property type="term" value="F:catalytic activity"/>
    <property type="evidence" value="ECO:0007669"/>
    <property type="project" value="UniProtKB-ARBA"/>
</dbReference>
<reference evidence="1 2" key="1">
    <citation type="submission" date="2020-07" db="EMBL/GenBank/DDBJ databases">
        <title>Sequencing the genomes of 1000 actinobacteria strains.</title>
        <authorList>
            <person name="Klenk H.-P."/>
        </authorList>
    </citation>
    <scope>NUCLEOTIDE SEQUENCE [LARGE SCALE GENOMIC DNA]</scope>
    <source>
        <strain evidence="1 2">DSM 18965</strain>
    </source>
</reference>
<evidence type="ECO:0000313" key="1">
    <source>
        <dbReference type="EMBL" id="NYD57159.1"/>
    </source>
</evidence>
<dbReference type="Gene3D" id="3.90.226.10">
    <property type="entry name" value="2-enoyl-CoA Hydratase, Chain A, domain 1"/>
    <property type="match status" value="1"/>
</dbReference>
<dbReference type="PANTHER" id="PTHR11941:SF54">
    <property type="entry name" value="ENOYL-COA HYDRATASE, MITOCHONDRIAL"/>
    <property type="match status" value="1"/>
</dbReference>
<comment type="caution">
    <text evidence="1">The sequence shown here is derived from an EMBL/GenBank/DDBJ whole genome shotgun (WGS) entry which is preliminary data.</text>
</comment>
<name>A0A7Y9JRX0_9ACTN</name>
<dbReference type="InterPro" id="IPR001753">
    <property type="entry name" value="Enoyl-CoA_hydra/iso"/>
</dbReference>
<dbReference type="Proteomes" id="UP000516957">
    <property type="component" value="Unassembled WGS sequence"/>
</dbReference>
<dbReference type="AlphaFoldDB" id="A0A7Y9JRX0"/>
<organism evidence="1 2">
    <name type="scientific">Nocardioides marinisabuli</name>
    <dbReference type="NCBI Taxonomy" id="419476"/>
    <lineage>
        <taxon>Bacteria</taxon>
        <taxon>Bacillati</taxon>
        <taxon>Actinomycetota</taxon>
        <taxon>Actinomycetes</taxon>
        <taxon>Propionibacteriales</taxon>
        <taxon>Nocardioidaceae</taxon>
        <taxon>Nocardioides</taxon>
    </lineage>
</organism>
<dbReference type="Pfam" id="PF00378">
    <property type="entry name" value="ECH_1"/>
    <property type="match status" value="1"/>
</dbReference>
<dbReference type="CDD" id="cd06558">
    <property type="entry name" value="crotonase-like"/>
    <property type="match status" value="1"/>
</dbReference>
<gene>
    <name evidence="1" type="ORF">BKA08_001397</name>
</gene>
<accession>A0A7Y9JRX0</accession>
<dbReference type="GO" id="GO:0006635">
    <property type="term" value="P:fatty acid beta-oxidation"/>
    <property type="evidence" value="ECO:0007669"/>
    <property type="project" value="TreeGrafter"/>
</dbReference>
<proteinExistence type="predicted"/>